<reference evidence="1" key="1">
    <citation type="submission" date="2023-10" db="EMBL/GenBank/DDBJ databases">
        <authorList>
            <person name="Rodriguez Cubillos JULIANA M."/>
            <person name="De Vega J."/>
        </authorList>
    </citation>
    <scope>NUCLEOTIDE SEQUENCE</scope>
</reference>
<proteinExistence type="predicted"/>
<keyword evidence="2" id="KW-1185">Reference proteome</keyword>
<dbReference type="EMBL" id="CASHSV030000206">
    <property type="protein sequence ID" value="CAJ2654936.1"/>
    <property type="molecule type" value="Genomic_DNA"/>
</dbReference>
<sequence length="85" mass="10429">MQTFTYKAVQKHFIYEMQNKKNMAKTSMFVYAMMVFLFSYLALFKQIDDIPCKTVYDCPSAIGHYEWECYDTRCRKFYFDSEYER</sequence>
<protein>
    <submittedName>
        <fullName evidence="1">Uncharacterized protein</fullName>
    </submittedName>
</protein>
<organism evidence="1 2">
    <name type="scientific">Trifolium pratense</name>
    <name type="common">Red clover</name>
    <dbReference type="NCBI Taxonomy" id="57577"/>
    <lineage>
        <taxon>Eukaryota</taxon>
        <taxon>Viridiplantae</taxon>
        <taxon>Streptophyta</taxon>
        <taxon>Embryophyta</taxon>
        <taxon>Tracheophyta</taxon>
        <taxon>Spermatophyta</taxon>
        <taxon>Magnoliopsida</taxon>
        <taxon>eudicotyledons</taxon>
        <taxon>Gunneridae</taxon>
        <taxon>Pentapetalae</taxon>
        <taxon>rosids</taxon>
        <taxon>fabids</taxon>
        <taxon>Fabales</taxon>
        <taxon>Fabaceae</taxon>
        <taxon>Papilionoideae</taxon>
        <taxon>50 kb inversion clade</taxon>
        <taxon>NPAAA clade</taxon>
        <taxon>Hologalegina</taxon>
        <taxon>IRL clade</taxon>
        <taxon>Trifolieae</taxon>
        <taxon>Trifolium</taxon>
    </lineage>
</organism>
<name>A0ACB0KEG9_TRIPR</name>
<evidence type="ECO:0000313" key="1">
    <source>
        <dbReference type="EMBL" id="CAJ2654936.1"/>
    </source>
</evidence>
<accession>A0ACB0KEG9</accession>
<gene>
    <name evidence="1" type="ORF">MILVUS5_LOCUS21972</name>
</gene>
<evidence type="ECO:0000313" key="2">
    <source>
        <dbReference type="Proteomes" id="UP001177021"/>
    </source>
</evidence>
<dbReference type="Proteomes" id="UP001177021">
    <property type="component" value="Unassembled WGS sequence"/>
</dbReference>
<comment type="caution">
    <text evidence="1">The sequence shown here is derived from an EMBL/GenBank/DDBJ whole genome shotgun (WGS) entry which is preliminary data.</text>
</comment>